<dbReference type="InterPro" id="IPR001173">
    <property type="entry name" value="Glyco_trans_2-like"/>
</dbReference>
<dbReference type="SUPFAM" id="SSF53448">
    <property type="entry name" value="Nucleotide-diphospho-sugar transferases"/>
    <property type="match status" value="1"/>
</dbReference>
<dbReference type="Pfam" id="PF00535">
    <property type="entry name" value="Glycos_transf_2"/>
    <property type="match status" value="1"/>
</dbReference>
<keyword evidence="1" id="KW-1133">Transmembrane helix</keyword>
<reference evidence="3 4" key="1">
    <citation type="journal article" date="2023" name="Int. J. Syst. Evol. Microbiol.">
        <title>Streptococcus sciuri sp. nov., Staphylococcus marylandisciuri sp. nov. and Staphylococcus americanisciuri sp. nov., isolated from faeces of eastern grey squirrel (Sciurus carolinensis).</title>
        <authorList>
            <person name="Volokhov D.V."/>
            <person name="Zagorodnyaya T.A."/>
            <person name="Furtak V.A."/>
            <person name="Nattanmai G."/>
            <person name="Randall L."/>
            <person name="Jose S."/>
            <person name="Gao Y."/>
            <person name="Eisenberg T."/>
            <person name="Delmonte P."/>
            <person name="Blom J."/>
            <person name="Mitchell K.K."/>
        </authorList>
    </citation>
    <scope>NUCLEOTIDE SEQUENCE [LARGE SCALE GENOMIC DNA]</scope>
    <source>
        <strain evidence="3 4">SQ9-PEA</strain>
    </source>
</reference>
<dbReference type="InterPro" id="IPR050256">
    <property type="entry name" value="Glycosyltransferase_2"/>
</dbReference>
<gene>
    <name evidence="3" type="ORF">NXS10_06900</name>
</gene>
<dbReference type="PANTHER" id="PTHR48090:SF8">
    <property type="entry name" value="GLYCOSYLTRANSFERASE CSBB-RELATED"/>
    <property type="match status" value="1"/>
</dbReference>
<accession>A0ABT2F9J4</accession>
<evidence type="ECO:0000256" key="1">
    <source>
        <dbReference type="SAM" id="Phobius"/>
    </source>
</evidence>
<evidence type="ECO:0000313" key="4">
    <source>
        <dbReference type="Proteomes" id="UP001206548"/>
    </source>
</evidence>
<dbReference type="Gene3D" id="3.90.550.10">
    <property type="entry name" value="Spore Coat Polysaccharide Biosynthesis Protein SpsA, Chain A"/>
    <property type="match status" value="1"/>
</dbReference>
<comment type="caution">
    <text evidence="3">The sequence shown here is derived from an EMBL/GenBank/DDBJ whole genome shotgun (WGS) entry which is preliminary data.</text>
</comment>
<keyword evidence="4" id="KW-1185">Reference proteome</keyword>
<evidence type="ECO:0000259" key="2">
    <source>
        <dbReference type="Pfam" id="PF00535"/>
    </source>
</evidence>
<keyword evidence="1" id="KW-0812">Transmembrane</keyword>
<dbReference type="PANTHER" id="PTHR48090">
    <property type="entry name" value="UNDECAPRENYL-PHOSPHATE 4-DEOXY-4-FORMAMIDO-L-ARABINOSE TRANSFERASE-RELATED"/>
    <property type="match status" value="1"/>
</dbReference>
<sequence length="308" mass="35406">MTVLSIVIPCYNEEETIYPFLKSMQKVEKSMEHQLSFEYIFINDGSKDRTLELLRKVATIYSNVHYISFSRNFGKEAGILAGLEASTGDLITVMDADLQDPPELLPKMYQKIQEGFDVVGTYRSNRKGEPTIRSFFANLFYKLINTLSDTEMVDGVRDFRLMTRQVVDSILLLEEVNRFSKGIFSWVGFDVTYIKFENRERIAGQSSWNFLSLLRYSIDGFINFSNMPLSIATWIGTLSFVFSFLAILFIVIRKLIWNDPVSGWASTVSIILFIGGIQLLCLGIIGKYISKIFTETKKRPIYIVKEKR</sequence>
<dbReference type="EMBL" id="JANUXX010000008">
    <property type="protein sequence ID" value="MCS4488681.1"/>
    <property type="molecule type" value="Genomic_DNA"/>
</dbReference>
<dbReference type="Proteomes" id="UP001206548">
    <property type="component" value="Unassembled WGS sequence"/>
</dbReference>
<evidence type="ECO:0000313" key="3">
    <source>
        <dbReference type="EMBL" id="MCS4488681.1"/>
    </source>
</evidence>
<proteinExistence type="predicted"/>
<name>A0ABT2F9J4_9STRE</name>
<keyword evidence="1" id="KW-0472">Membrane</keyword>
<dbReference type="CDD" id="cd04187">
    <property type="entry name" value="DPM1_like_bac"/>
    <property type="match status" value="1"/>
</dbReference>
<dbReference type="RefSeq" id="WP_259139070.1">
    <property type="nucleotide sequence ID" value="NZ_JANUXX010000008.1"/>
</dbReference>
<protein>
    <submittedName>
        <fullName evidence="3">Glycosyltransferase family 2 protein</fullName>
    </submittedName>
</protein>
<feature type="transmembrane region" description="Helical" evidence="1">
    <location>
        <begin position="231"/>
        <end position="252"/>
    </location>
</feature>
<organism evidence="3 4">
    <name type="scientific">Streptococcus sciuri</name>
    <dbReference type="NCBI Taxonomy" id="2973939"/>
    <lineage>
        <taxon>Bacteria</taxon>
        <taxon>Bacillati</taxon>
        <taxon>Bacillota</taxon>
        <taxon>Bacilli</taxon>
        <taxon>Lactobacillales</taxon>
        <taxon>Streptococcaceae</taxon>
        <taxon>Streptococcus</taxon>
    </lineage>
</organism>
<feature type="domain" description="Glycosyltransferase 2-like" evidence="2">
    <location>
        <begin position="5"/>
        <end position="170"/>
    </location>
</feature>
<dbReference type="InterPro" id="IPR029044">
    <property type="entry name" value="Nucleotide-diphossugar_trans"/>
</dbReference>
<feature type="transmembrane region" description="Helical" evidence="1">
    <location>
        <begin position="264"/>
        <end position="289"/>
    </location>
</feature>